<accession>A0AAN8IZ94</accession>
<dbReference type="Proteomes" id="UP001331761">
    <property type="component" value="Unassembled WGS sequence"/>
</dbReference>
<reference evidence="1 2" key="1">
    <citation type="submission" date="2019-10" db="EMBL/GenBank/DDBJ databases">
        <title>Assembly and Annotation for the nematode Trichostrongylus colubriformis.</title>
        <authorList>
            <person name="Martin J."/>
        </authorList>
    </citation>
    <scope>NUCLEOTIDE SEQUENCE [LARGE SCALE GENOMIC DNA]</scope>
    <source>
        <strain evidence="1">G859</strain>
        <tissue evidence="1">Whole worm</tissue>
    </source>
</reference>
<evidence type="ECO:0000313" key="2">
    <source>
        <dbReference type="Proteomes" id="UP001331761"/>
    </source>
</evidence>
<keyword evidence="2" id="KW-1185">Reference proteome</keyword>
<comment type="caution">
    <text evidence="1">The sequence shown here is derived from an EMBL/GenBank/DDBJ whole genome shotgun (WGS) entry which is preliminary data.</text>
</comment>
<dbReference type="AlphaFoldDB" id="A0AAN8IZ94"/>
<gene>
    <name evidence="1" type="ORF">GCK32_008806</name>
</gene>
<proteinExistence type="predicted"/>
<evidence type="ECO:0000313" key="1">
    <source>
        <dbReference type="EMBL" id="KAK5970219.1"/>
    </source>
</evidence>
<feature type="non-terminal residue" evidence="1">
    <location>
        <position position="76"/>
    </location>
</feature>
<dbReference type="EMBL" id="WIXE01019218">
    <property type="protein sequence ID" value="KAK5970219.1"/>
    <property type="molecule type" value="Genomic_DNA"/>
</dbReference>
<sequence>MYNTSSNIPPPSICYPHERSIFHSHRGQQAQETSCFTLPQSDKINNVERFRTLRTTTQRRVVYRCSGCRKASKTTW</sequence>
<protein>
    <submittedName>
        <fullName evidence="1">Uncharacterized protein</fullName>
    </submittedName>
</protein>
<name>A0AAN8IZ94_TRICO</name>
<organism evidence="1 2">
    <name type="scientific">Trichostrongylus colubriformis</name>
    <name type="common">Black scour worm</name>
    <dbReference type="NCBI Taxonomy" id="6319"/>
    <lineage>
        <taxon>Eukaryota</taxon>
        <taxon>Metazoa</taxon>
        <taxon>Ecdysozoa</taxon>
        <taxon>Nematoda</taxon>
        <taxon>Chromadorea</taxon>
        <taxon>Rhabditida</taxon>
        <taxon>Rhabditina</taxon>
        <taxon>Rhabditomorpha</taxon>
        <taxon>Strongyloidea</taxon>
        <taxon>Trichostrongylidae</taxon>
        <taxon>Trichostrongylus</taxon>
    </lineage>
</organism>